<reference evidence="1" key="1">
    <citation type="submission" date="2024-06" db="EMBL/GenBank/DDBJ databases">
        <title>Unveiling Genomic Reduction in Obligate Endosymbionts Buchnera of Aphids: Insights from Phylogenomic Comparative Analysis with Novel Genome Data and Co-obligate Endosymbionts.</title>
        <authorList>
            <person name="Lu C."/>
            <person name="Zou T."/>
            <person name="Liu Q."/>
            <person name="Huang X."/>
        </authorList>
    </citation>
    <scope>NUCLEOTIDE SEQUENCE</scope>
    <source>
        <strain evidence="1">Aphau13</strain>
    </source>
</reference>
<accession>A0AAU6W6B6</accession>
<proteinExistence type="predicted"/>
<evidence type="ECO:0000313" key="1">
    <source>
        <dbReference type="EMBL" id="XAJ80856.1"/>
    </source>
</evidence>
<dbReference type="AlphaFoldDB" id="A0AAU6W6B6"/>
<name>A0AAU6W6B6_9GAMM</name>
<sequence>MSSNVNLVDKLNPISFEQHETIKIDPKDLDRIRKTIEEDSRNNKINKENSNKDGKITIESSKTEMNLIKLEKLYDKCLSDLEIIKKKAIENNEIDIDIDYQLDTENSVKKKLLLNNLPQHLPKTLKKSPLNPLFKLF</sequence>
<protein>
    <submittedName>
        <fullName evidence="1">Uncharacterized protein</fullName>
    </submittedName>
</protein>
<dbReference type="EMBL" id="CP135018">
    <property type="protein sequence ID" value="XAJ80856.1"/>
    <property type="molecule type" value="Genomic_DNA"/>
</dbReference>
<dbReference type="RefSeq" id="WP_343154236.1">
    <property type="nucleotide sequence ID" value="NZ_CP135018.1"/>
</dbReference>
<gene>
    <name evidence="1" type="ORF">RJT31_02945</name>
</gene>
<organism evidence="1">
    <name type="scientific">Buchnera aphidicola</name>
    <name type="common">Aphis aurantii</name>
    <dbReference type="NCBI Taxonomy" id="1470492"/>
    <lineage>
        <taxon>Bacteria</taxon>
        <taxon>Pseudomonadati</taxon>
        <taxon>Pseudomonadota</taxon>
        <taxon>Gammaproteobacteria</taxon>
        <taxon>Enterobacterales</taxon>
        <taxon>Erwiniaceae</taxon>
        <taxon>Buchnera</taxon>
    </lineage>
</organism>